<reference evidence="1" key="1">
    <citation type="submission" date="2021-05" db="EMBL/GenBank/DDBJ databases">
        <authorList>
            <person name="Alioto T."/>
            <person name="Alioto T."/>
            <person name="Gomez Garrido J."/>
        </authorList>
    </citation>
    <scope>NUCLEOTIDE SEQUENCE</scope>
</reference>
<evidence type="ECO:0000313" key="1">
    <source>
        <dbReference type="EMBL" id="CAG6722752.1"/>
    </source>
</evidence>
<proteinExistence type="predicted"/>
<name>A0A8D8VHC4_9HEMI</name>
<dbReference type="EMBL" id="HBUF01364404">
    <property type="protein sequence ID" value="CAG6722752.1"/>
    <property type="molecule type" value="Transcribed_RNA"/>
</dbReference>
<protein>
    <submittedName>
        <fullName evidence="1">Uncharacterized protein</fullName>
    </submittedName>
</protein>
<dbReference type="AlphaFoldDB" id="A0A8D8VHC4"/>
<organism evidence="1">
    <name type="scientific">Cacopsylla melanoneura</name>
    <dbReference type="NCBI Taxonomy" id="428564"/>
    <lineage>
        <taxon>Eukaryota</taxon>
        <taxon>Metazoa</taxon>
        <taxon>Ecdysozoa</taxon>
        <taxon>Arthropoda</taxon>
        <taxon>Hexapoda</taxon>
        <taxon>Insecta</taxon>
        <taxon>Pterygota</taxon>
        <taxon>Neoptera</taxon>
        <taxon>Paraneoptera</taxon>
        <taxon>Hemiptera</taxon>
        <taxon>Sternorrhyncha</taxon>
        <taxon>Psylloidea</taxon>
        <taxon>Psyllidae</taxon>
        <taxon>Psyllinae</taxon>
        <taxon>Cacopsylla</taxon>
    </lineage>
</organism>
<sequence>MESLFGIRNPRRSPLRLGFLEGAPLFNLEGAPLGLGTLEGVPLKLGSLEGAPLGLINLEGAPLESGTLEGAHLGLGTLEGIQFRLHCLQAPEDTWPDRFNEDGIEKARLTPVENVREHLRLDKIYERPPKHAVDLNYKLLNNISLIAEAKRQLREYDLWKQAAAG</sequence>
<accession>A0A8D8VHC4</accession>